<name>A0A5C4UR18_9ACTN</name>
<evidence type="ECO:0000259" key="1">
    <source>
        <dbReference type="SMART" id="SM00460"/>
    </source>
</evidence>
<keyword evidence="3" id="KW-1185">Reference proteome</keyword>
<protein>
    <submittedName>
        <fullName evidence="2">Transglutaminase domain-containing protein</fullName>
    </submittedName>
</protein>
<dbReference type="RefSeq" id="WP_139638450.1">
    <property type="nucleotide sequence ID" value="NZ_VDLX02000048.1"/>
</dbReference>
<dbReference type="Proteomes" id="UP000312512">
    <property type="component" value="Unassembled WGS sequence"/>
</dbReference>
<dbReference type="SMART" id="SM00460">
    <property type="entry name" value="TGc"/>
    <property type="match status" value="1"/>
</dbReference>
<accession>A0A5C4UR18</accession>
<dbReference type="InterPro" id="IPR038765">
    <property type="entry name" value="Papain-like_cys_pep_sf"/>
</dbReference>
<dbReference type="InterPro" id="IPR002931">
    <property type="entry name" value="Transglutaminase-like"/>
</dbReference>
<organism evidence="2 3">
    <name type="scientific">Nonomuraea phyllanthi</name>
    <dbReference type="NCBI Taxonomy" id="2219224"/>
    <lineage>
        <taxon>Bacteria</taxon>
        <taxon>Bacillati</taxon>
        <taxon>Actinomycetota</taxon>
        <taxon>Actinomycetes</taxon>
        <taxon>Streptosporangiales</taxon>
        <taxon>Streptosporangiaceae</taxon>
        <taxon>Nonomuraea</taxon>
    </lineage>
</organism>
<dbReference type="Pfam" id="PF01841">
    <property type="entry name" value="Transglut_core"/>
    <property type="match status" value="1"/>
</dbReference>
<sequence length="320" mass="35949">MPDLYGASKQFACLTPDIAAFYANHSSFSTPGTFAMLYADLPPEPARLARITRDLMIHRWEGGNYHYGILPERLHNDAETRYIDNILAIIVERNDAPLPQGRGLDDRFVGTCRDFALLFCSFLRHQGIPARVRSGFADYFGRDGFHHDHMISEYWDEQRGWCLADPQVTDPVIASPLDLGFDPVDIPRDRFLDAGTAWRMIRKGDADPKTFGLKLPDRIMSGENFVAGNLLLDIAALNKAEPLVWDIWGAIADIDSGITDADRELYDQIAEVTAGTGDFEQAREMYLQDARLRMPQTVLSLAPYNGPRHVTLRDSGSVNM</sequence>
<comment type="caution">
    <text evidence="2">The sequence shown here is derived from an EMBL/GenBank/DDBJ whole genome shotgun (WGS) entry which is preliminary data.</text>
</comment>
<proteinExistence type="predicted"/>
<dbReference type="EMBL" id="VDLX02000048">
    <property type="protein sequence ID" value="KAB8181307.1"/>
    <property type="molecule type" value="Genomic_DNA"/>
</dbReference>
<dbReference type="OrthoDB" id="148799at2"/>
<evidence type="ECO:0000313" key="3">
    <source>
        <dbReference type="Proteomes" id="UP000312512"/>
    </source>
</evidence>
<dbReference type="AlphaFoldDB" id="A0A5C4UR18"/>
<gene>
    <name evidence="2" type="ORF">FH608_051025</name>
</gene>
<feature type="domain" description="Transglutaminase-like" evidence="1">
    <location>
        <begin position="104"/>
        <end position="168"/>
    </location>
</feature>
<evidence type="ECO:0000313" key="2">
    <source>
        <dbReference type="EMBL" id="KAB8181307.1"/>
    </source>
</evidence>
<dbReference type="Gene3D" id="3.10.620.30">
    <property type="match status" value="1"/>
</dbReference>
<reference evidence="2 3" key="1">
    <citation type="submission" date="2019-10" db="EMBL/GenBank/DDBJ databases">
        <title>Nonomuraea sp. nov., isolated from Phyllanthus amarus.</title>
        <authorList>
            <person name="Klykleung N."/>
            <person name="Tanasupawat S."/>
        </authorList>
    </citation>
    <scope>NUCLEOTIDE SEQUENCE [LARGE SCALE GENOMIC DNA]</scope>
    <source>
        <strain evidence="2 3">PA1-10</strain>
    </source>
</reference>
<dbReference type="SUPFAM" id="SSF54001">
    <property type="entry name" value="Cysteine proteinases"/>
    <property type="match status" value="1"/>
</dbReference>